<keyword evidence="3" id="KW-0067">ATP-binding</keyword>
<dbReference type="InterPro" id="IPR003439">
    <property type="entry name" value="ABC_transporter-like_ATP-bd"/>
</dbReference>
<dbReference type="EMBL" id="MGAU01000035">
    <property type="protein sequence ID" value="OGK54274.1"/>
    <property type="molecule type" value="Genomic_DNA"/>
</dbReference>
<feature type="compositionally biased region" description="Low complexity" evidence="4">
    <location>
        <begin position="112"/>
        <end position="125"/>
    </location>
</feature>
<accession>A0A1F7JF96</accession>
<evidence type="ECO:0000256" key="2">
    <source>
        <dbReference type="ARBA" id="ARBA00022741"/>
    </source>
</evidence>
<organism evidence="6 7">
    <name type="scientific">Candidatus Roizmanbacteria bacterium RIFCSPLOWO2_01_FULL_45_11</name>
    <dbReference type="NCBI Taxonomy" id="1802070"/>
    <lineage>
        <taxon>Bacteria</taxon>
        <taxon>Candidatus Roizmaniibacteriota</taxon>
    </lineage>
</organism>
<dbReference type="InterPro" id="IPR027417">
    <property type="entry name" value="P-loop_NTPase"/>
</dbReference>
<gene>
    <name evidence="6" type="ORF">A3B56_01845</name>
</gene>
<feature type="region of interest" description="Disordered" evidence="4">
    <location>
        <begin position="108"/>
        <end position="127"/>
    </location>
</feature>
<dbReference type="GO" id="GO:0016887">
    <property type="term" value="F:ATP hydrolysis activity"/>
    <property type="evidence" value="ECO:0007669"/>
    <property type="project" value="InterPro"/>
</dbReference>
<dbReference type="NCBIfam" id="TIGR01978">
    <property type="entry name" value="sufC"/>
    <property type="match status" value="1"/>
</dbReference>
<dbReference type="InterPro" id="IPR010230">
    <property type="entry name" value="FeS-cluster_ATPase_SufC"/>
</dbReference>
<protein>
    <submittedName>
        <fullName evidence="6">Fe-S cluster assembly ATPase SufC</fullName>
    </submittedName>
</protein>
<evidence type="ECO:0000313" key="7">
    <source>
        <dbReference type="Proteomes" id="UP000178486"/>
    </source>
</evidence>
<dbReference type="InterPro" id="IPR003593">
    <property type="entry name" value="AAA+_ATPase"/>
</dbReference>
<evidence type="ECO:0000313" key="6">
    <source>
        <dbReference type="EMBL" id="OGK54274.1"/>
    </source>
</evidence>
<dbReference type="GO" id="GO:0005524">
    <property type="term" value="F:ATP binding"/>
    <property type="evidence" value="ECO:0007669"/>
    <property type="project" value="UniProtKB-KW"/>
</dbReference>
<dbReference type="SMART" id="SM00382">
    <property type="entry name" value="AAA"/>
    <property type="match status" value="1"/>
</dbReference>
<proteinExistence type="inferred from homology"/>
<dbReference type="Pfam" id="PF00005">
    <property type="entry name" value="ABC_tran"/>
    <property type="match status" value="1"/>
</dbReference>
<dbReference type="PROSITE" id="PS50893">
    <property type="entry name" value="ABC_TRANSPORTER_2"/>
    <property type="match status" value="1"/>
</dbReference>
<evidence type="ECO:0000256" key="3">
    <source>
        <dbReference type="ARBA" id="ARBA00022840"/>
    </source>
</evidence>
<dbReference type="CDD" id="cd03217">
    <property type="entry name" value="ABC_FeS_Assembly"/>
    <property type="match status" value="1"/>
</dbReference>
<evidence type="ECO:0000256" key="1">
    <source>
        <dbReference type="ARBA" id="ARBA00006216"/>
    </source>
</evidence>
<comment type="similarity">
    <text evidence="1">Belongs to the ABC transporter superfamily. Ycf16 family.</text>
</comment>
<dbReference type="SUPFAM" id="SSF52540">
    <property type="entry name" value="P-loop containing nucleoside triphosphate hydrolases"/>
    <property type="match status" value="1"/>
</dbReference>
<evidence type="ECO:0000256" key="4">
    <source>
        <dbReference type="SAM" id="MobiDB-lite"/>
    </source>
</evidence>
<evidence type="ECO:0000259" key="5">
    <source>
        <dbReference type="PROSITE" id="PS50893"/>
    </source>
</evidence>
<dbReference type="PANTHER" id="PTHR43204:SF1">
    <property type="entry name" value="ABC TRANSPORTER I FAMILY MEMBER 6, CHLOROPLASTIC"/>
    <property type="match status" value="1"/>
</dbReference>
<comment type="caution">
    <text evidence="6">The sequence shown here is derived from an EMBL/GenBank/DDBJ whole genome shotgun (WGS) entry which is preliminary data.</text>
</comment>
<name>A0A1F7JF96_9BACT</name>
<dbReference type="AlphaFoldDB" id="A0A1F7JF96"/>
<sequence>MLTISNLHVSVGEKEILKGLSLTVKPGEIHAIMGPNGSGKSTLAYALMGNPTYEIRNTNFETIVKLDTVDLLKLSPDGRARAGLFLAFQQPVGIPGVSVRKFLRAVGKNRNSKQSKQSAQAGKQIANRKESAKSDVLSDALAINKRLDELAEELSIRPDLLSRDLNDNFSGGEKKKIETLQMMFLSPQYAIIDEVDTGLDVDALRIVARGISTLAKQGTGFIIITHYQRILKHVKPDRVHVMKDGNIAMSGTAALATKIEEKGYSHVSTRF</sequence>
<keyword evidence="2" id="KW-0547">Nucleotide-binding</keyword>
<dbReference type="PANTHER" id="PTHR43204">
    <property type="entry name" value="ABC TRANSPORTER I FAMILY MEMBER 6, CHLOROPLASTIC"/>
    <property type="match status" value="1"/>
</dbReference>
<dbReference type="Proteomes" id="UP000178486">
    <property type="component" value="Unassembled WGS sequence"/>
</dbReference>
<feature type="domain" description="ABC transporter" evidence="5">
    <location>
        <begin position="2"/>
        <end position="269"/>
    </location>
</feature>
<dbReference type="Gene3D" id="3.40.50.300">
    <property type="entry name" value="P-loop containing nucleotide triphosphate hydrolases"/>
    <property type="match status" value="1"/>
</dbReference>
<reference evidence="6 7" key="1">
    <citation type="journal article" date="2016" name="Nat. Commun.">
        <title>Thousands of microbial genomes shed light on interconnected biogeochemical processes in an aquifer system.</title>
        <authorList>
            <person name="Anantharaman K."/>
            <person name="Brown C.T."/>
            <person name="Hug L.A."/>
            <person name="Sharon I."/>
            <person name="Castelle C.J."/>
            <person name="Probst A.J."/>
            <person name="Thomas B.C."/>
            <person name="Singh A."/>
            <person name="Wilkins M.J."/>
            <person name="Karaoz U."/>
            <person name="Brodie E.L."/>
            <person name="Williams K.H."/>
            <person name="Hubbard S.S."/>
            <person name="Banfield J.F."/>
        </authorList>
    </citation>
    <scope>NUCLEOTIDE SEQUENCE [LARGE SCALE GENOMIC DNA]</scope>
</reference>